<protein>
    <submittedName>
        <fullName evidence="1">Uncharacterized protein</fullName>
    </submittedName>
</protein>
<gene>
    <name evidence="1" type="ORF">PECUL_23A038260</name>
</gene>
<dbReference type="Proteomes" id="UP001295444">
    <property type="component" value="Chromosome 04"/>
</dbReference>
<accession>A0AAD1RZB5</accession>
<sequence>MISWADSITSVSLGLPQPPFSSSFVQTFCSASTASSCFIGDGILQGSLSPDFSVCTGPLIVRGYEPVSTSITSSSYSSAPSSPPSFRPEVPRADSNKLAAVSPQLKASCFNCSNSTSTVPDIFKIVPELLTDGIHCAEEALFSVLRQSLYSMLCSSAAIGHFRWVYIGTFNARFTLQQQKGE</sequence>
<evidence type="ECO:0000313" key="1">
    <source>
        <dbReference type="EMBL" id="CAH2284593.1"/>
    </source>
</evidence>
<proteinExistence type="predicted"/>
<organism evidence="1 2">
    <name type="scientific">Pelobates cultripes</name>
    <name type="common">Western spadefoot toad</name>
    <dbReference type="NCBI Taxonomy" id="61616"/>
    <lineage>
        <taxon>Eukaryota</taxon>
        <taxon>Metazoa</taxon>
        <taxon>Chordata</taxon>
        <taxon>Craniata</taxon>
        <taxon>Vertebrata</taxon>
        <taxon>Euteleostomi</taxon>
        <taxon>Amphibia</taxon>
        <taxon>Batrachia</taxon>
        <taxon>Anura</taxon>
        <taxon>Pelobatoidea</taxon>
        <taxon>Pelobatidae</taxon>
        <taxon>Pelobates</taxon>
    </lineage>
</organism>
<reference evidence="1" key="1">
    <citation type="submission" date="2022-03" db="EMBL/GenBank/DDBJ databases">
        <authorList>
            <person name="Alioto T."/>
            <person name="Alioto T."/>
            <person name="Gomez Garrido J."/>
        </authorList>
    </citation>
    <scope>NUCLEOTIDE SEQUENCE</scope>
</reference>
<dbReference type="AlphaFoldDB" id="A0AAD1RZB5"/>
<name>A0AAD1RZB5_PELCU</name>
<evidence type="ECO:0000313" key="2">
    <source>
        <dbReference type="Proteomes" id="UP001295444"/>
    </source>
</evidence>
<keyword evidence="2" id="KW-1185">Reference proteome</keyword>
<dbReference type="EMBL" id="OW240915">
    <property type="protein sequence ID" value="CAH2284593.1"/>
    <property type="molecule type" value="Genomic_DNA"/>
</dbReference>